<sequence>MSRQYNNLLYYAIASLLATLSALTFLLPIAATFIMLVIWLITVKRWSYPAVLLLISLFIVFFLRVQLDQKNNITHLNETQSTFALTIQEVPKIDGDKWTVLAEDTVTDEKLLLQYKLRTPSEKQHLARQPFLG</sequence>
<organism evidence="2 3">
    <name type="scientific">Niallia circulans</name>
    <name type="common">Bacillus circulans</name>
    <dbReference type="NCBI Taxonomy" id="1397"/>
    <lineage>
        <taxon>Bacteria</taxon>
        <taxon>Bacillati</taxon>
        <taxon>Bacillota</taxon>
        <taxon>Bacilli</taxon>
        <taxon>Bacillales</taxon>
        <taxon>Bacillaceae</taxon>
        <taxon>Niallia</taxon>
    </lineage>
</organism>
<evidence type="ECO:0000256" key="1">
    <source>
        <dbReference type="SAM" id="Phobius"/>
    </source>
</evidence>
<keyword evidence="1" id="KW-0812">Transmembrane</keyword>
<name>A0A553SKK1_NIACI</name>
<dbReference type="Proteomes" id="UP000319837">
    <property type="component" value="Unassembled WGS sequence"/>
</dbReference>
<accession>A0A553SKK1</accession>
<reference evidence="3" key="1">
    <citation type="submission" date="2018-10" db="EMBL/GenBank/DDBJ databases">
        <title>FDA dAtabase for Regulatory Grade micrObial Sequences (FDA-ARGOS): Supporting development and validation of Infectious Disease Dx tests.</title>
        <authorList>
            <person name="Minogue T."/>
            <person name="Wolcott M."/>
            <person name="Wasieloski L."/>
            <person name="Aguilar W."/>
            <person name="Moore D."/>
            <person name="Tallon L."/>
            <person name="Sadzewicz L."/>
            <person name="Sengamalay N."/>
            <person name="Ott S."/>
            <person name="Godinez A."/>
            <person name="Nagaraj S."/>
            <person name="Vavikolanu K."/>
            <person name="Vyas G."/>
            <person name="Nadendla S."/>
            <person name="George J."/>
            <person name="Sichtig H."/>
        </authorList>
    </citation>
    <scope>NUCLEOTIDE SEQUENCE [LARGE SCALE GENOMIC DNA]</scope>
    <source>
        <strain evidence="3">FDAARGOS_343</strain>
    </source>
</reference>
<feature type="transmembrane region" description="Helical" evidence="1">
    <location>
        <begin position="46"/>
        <end position="65"/>
    </location>
</feature>
<comment type="caution">
    <text evidence="2">The sequence shown here is derived from an EMBL/GenBank/DDBJ whole genome shotgun (WGS) entry which is preliminary data.</text>
</comment>
<feature type="transmembrane region" description="Helical" evidence="1">
    <location>
        <begin position="9"/>
        <end position="40"/>
    </location>
</feature>
<keyword evidence="1" id="KW-0472">Membrane</keyword>
<protein>
    <submittedName>
        <fullName evidence="2">DUF4131 domain-containing protein</fullName>
    </submittedName>
</protein>
<dbReference type="RefSeq" id="WP_185765842.1">
    <property type="nucleotide sequence ID" value="NZ_RIBP01000004.1"/>
</dbReference>
<keyword evidence="1" id="KW-1133">Transmembrane helix</keyword>
<dbReference type="AlphaFoldDB" id="A0A553SKK1"/>
<proteinExistence type="predicted"/>
<gene>
    <name evidence="2" type="ORF">CEQ21_18890</name>
</gene>
<evidence type="ECO:0000313" key="3">
    <source>
        <dbReference type="Proteomes" id="UP000319837"/>
    </source>
</evidence>
<dbReference type="EMBL" id="RIBP01000004">
    <property type="protein sequence ID" value="TRZ37518.1"/>
    <property type="molecule type" value="Genomic_DNA"/>
</dbReference>
<evidence type="ECO:0000313" key="2">
    <source>
        <dbReference type="EMBL" id="TRZ37518.1"/>
    </source>
</evidence>